<feature type="non-terminal residue" evidence="1">
    <location>
        <position position="28"/>
    </location>
</feature>
<gene>
    <name evidence="1" type="ORF">EZS27_038534</name>
</gene>
<evidence type="ECO:0000313" key="1">
    <source>
        <dbReference type="EMBL" id="KAA6310103.1"/>
    </source>
</evidence>
<comment type="caution">
    <text evidence="1">The sequence shown here is derived from an EMBL/GenBank/DDBJ whole genome shotgun (WGS) entry which is preliminary data.</text>
</comment>
<accession>A0A5J4PNS6</accession>
<reference evidence="1" key="1">
    <citation type="submission" date="2019-03" db="EMBL/GenBank/DDBJ databases">
        <title>Single cell metagenomics reveals metabolic interactions within the superorganism composed of flagellate Streblomastix strix and complex community of Bacteroidetes bacteria on its surface.</title>
        <authorList>
            <person name="Treitli S.C."/>
            <person name="Kolisko M."/>
            <person name="Husnik F."/>
            <person name="Keeling P."/>
            <person name="Hampl V."/>
        </authorList>
    </citation>
    <scope>NUCLEOTIDE SEQUENCE</scope>
    <source>
        <strain evidence="1">STM</strain>
    </source>
</reference>
<name>A0A5J4PNS6_9ZZZZ</name>
<dbReference type="AlphaFoldDB" id="A0A5J4PNS6"/>
<proteinExistence type="predicted"/>
<protein>
    <submittedName>
        <fullName evidence="1">Uncharacterized protein</fullName>
    </submittedName>
</protein>
<organism evidence="1">
    <name type="scientific">termite gut metagenome</name>
    <dbReference type="NCBI Taxonomy" id="433724"/>
    <lineage>
        <taxon>unclassified sequences</taxon>
        <taxon>metagenomes</taxon>
        <taxon>organismal metagenomes</taxon>
    </lineage>
</organism>
<sequence>MEETLIDYQSAEIYQRELCVLKNIDLKV</sequence>
<dbReference type="EMBL" id="SNRY01007601">
    <property type="protein sequence ID" value="KAA6310103.1"/>
    <property type="molecule type" value="Genomic_DNA"/>
</dbReference>